<evidence type="ECO:0000256" key="8">
    <source>
        <dbReference type="ARBA" id="ARBA00023034"/>
    </source>
</evidence>
<feature type="chain" id="PRO_5003920036" evidence="11">
    <location>
        <begin position="24"/>
        <end position="360"/>
    </location>
</feature>
<evidence type="ECO:0000256" key="9">
    <source>
        <dbReference type="ARBA" id="ARBA00023136"/>
    </source>
</evidence>
<proteinExistence type="inferred from homology"/>
<keyword evidence="8" id="KW-0333">Golgi apparatus</keyword>
<dbReference type="GeneID" id="19010726"/>
<keyword evidence="6" id="KW-0735">Signal-anchor</keyword>
<evidence type="ECO:0000256" key="2">
    <source>
        <dbReference type="ARBA" id="ARBA00006003"/>
    </source>
</evidence>
<keyword evidence="10" id="KW-0325">Glycoprotein</keyword>
<dbReference type="EMBL" id="FO082260">
    <property type="protein sequence ID" value="CCO20778.1"/>
    <property type="molecule type" value="Genomic_DNA"/>
</dbReference>
<evidence type="ECO:0000256" key="4">
    <source>
        <dbReference type="ARBA" id="ARBA00022679"/>
    </source>
</evidence>
<evidence type="ECO:0000313" key="13">
    <source>
        <dbReference type="Proteomes" id="UP000198341"/>
    </source>
</evidence>
<keyword evidence="9" id="KW-0472">Membrane</keyword>
<dbReference type="GO" id="GO:0009311">
    <property type="term" value="P:oligosaccharide metabolic process"/>
    <property type="evidence" value="ECO:0007669"/>
    <property type="project" value="TreeGrafter"/>
</dbReference>
<keyword evidence="13" id="KW-1185">Reference proteome</keyword>
<accession>K8FDT9</accession>
<dbReference type="Pfam" id="PF00777">
    <property type="entry name" value="Glyco_transf_29"/>
    <property type="match status" value="1"/>
</dbReference>
<dbReference type="Gene3D" id="3.90.1480.20">
    <property type="entry name" value="Glycosyl transferase family 29"/>
    <property type="match status" value="1"/>
</dbReference>
<evidence type="ECO:0000256" key="6">
    <source>
        <dbReference type="ARBA" id="ARBA00022968"/>
    </source>
</evidence>
<keyword evidence="5" id="KW-0812">Transmembrane</keyword>
<evidence type="ECO:0000256" key="10">
    <source>
        <dbReference type="ARBA" id="ARBA00023180"/>
    </source>
</evidence>
<name>K8FDT9_9CHLO</name>
<feature type="signal peptide" evidence="11">
    <location>
        <begin position="1"/>
        <end position="23"/>
    </location>
</feature>
<comment type="similarity">
    <text evidence="2">Belongs to the glycosyltransferase 29 family.</text>
</comment>
<sequence length="360" mass="40991">MSLKFKHTLKLIIFHSSLKLILCTLPGKTPGVKTPGDVYYFSDFCINLRLKAVTRPLTYEDSDELKFAPLSSSLSRNLLSKAKKRPPAWGAEHLNRYDIAEIEKAVSFYSSKRNYCPFFTKNCIIPNVLYTRRFPRTGGIAHINFTSAHWNTLLNIPKNSWGNCALIGLADTLLKSERGSEIDSHDTIIRLGELPLHGYEKYVGTRTDVTWVRRSGKMSPKGSIKADRESVRLYIGHNNGIVNMSTLKIFDYVREQEGISHYYGGIAALIYKLFEVKNWNKNSRGKKKPRGPSSGFLDALNLIFSGLCNRTDLYGFSFNCGGAYHNKKHVMQISHNCELESWFFHYLMKEHPELGACVYL</sequence>
<dbReference type="GO" id="GO:0000139">
    <property type="term" value="C:Golgi membrane"/>
    <property type="evidence" value="ECO:0007669"/>
    <property type="project" value="UniProtKB-SubCell"/>
</dbReference>
<organism evidence="12 13">
    <name type="scientific">Bathycoccus prasinos</name>
    <dbReference type="NCBI Taxonomy" id="41875"/>
    <lineage>
        <taxon>Eukaryota</taxon>
        <taxon>Viridiplantae</taxon>
        <taxon>Chlorophyta</taxon>
        <taxon>Mamiellophyceae</taxon>
        <taxon>Mamiellales</taxon>
        <taxon>Bathycoccaceae</taxon>
        <taxon>Bathycoccus</taxon>
    </lineage>
</organism>
<dbReference type="RefSeq" id="XP_007508059.1">
    <property type="nucleotide sequence ID" value="XM_007507997.1"/>
</dbReference>
<evidence type="ECO:0000313" key="12">
    <source>
        <dbReference type="EMBL" id="CCO20778.1"/>
    </source>
</evidence>
<evidence type="ECO:0000256" key="5">
    <source>
        <dbReference type="ARBA" id="ARBA00022692"/>
    </source>
</evidence>
<dbReference type="GO" id="GO:0003828">
    <property type="term" value="F:alpha-N-acetylneuraminate alpha-2,8-sialyltransferase activity"/>
    <property type="evidence" value="ECO:0007669"/>
    <property type="project" value="TreeGrafter"/>
</dbReference>
<comment type="subcellular location">
    <subcellularLocation>
        <location evidence="1">Golgi apparatus membrane</location>
        <topology evidence="1">Single-pass type II membrane protein</topology>
    </subcellularLocation>
</comment>
<keyword evidence="3 12" id="KW-0328">Glycosyltransferase</keyword>
<dbReference type="Proteomes" id="UP000198341">
    <property type="component" value="Chromosome 19"/>
</dbReference>
<dbReference type="AlphaFoldDB" id="K8FDT9"/>
<dbReference type="InterPro" id="IPR050943">
    <property type="entry name" value="Glycosyltr_29_Sialyltrsf"/>
</dbReference>
<dbReference type="PANTHER" id="PTHR11987:SF53">
    <property type="entry name" value="ALPHA-2,8-SIALYLTRANSFERASE 8F-LIKE"/>
    <property type="match status" value="1"/>
</dbReference>
<dbReference type="OrthoDB" id="10264956at2759"/>
<reference evidence="12 13" key="1">
    <citation type="submission" date="2011-10" db="EMBL/GenBank/DDBJ databases">
        <authorList>
            <person name="Genoscope - CEA"/>
        </authorList>
    </citation>
    <scope>NUCLEOTIDE SEQUENCE [LARGE SCALE GENOMIC DNA]</scope>
    <source>
        <strain evidence="12 13">RCC 1105</strain>
    </source>
</reference>
<dbReference type="InterPro" id="IPR001675">
    <property type="entry name" value="Glyco_trans_29"/>
</dbReference>
<protein>
    <submittedName>
        <fullName evidence="12">Sialyltransferase</fullName>
    </submittedName>
</protein>
<evidence type="ECO:0000256" key="3">
    <source>
        <dbReference type="ARBA" id="ARBA00022676"/>
    </source>
</evidence>
<dbReference type="GO" id="GO:0006491">
    <property type="term" value="P:N-glycan processing"/>
    <property type="evidence" value="ECO:0007669"/>
    <property type="project" value="TreeGrafter"/>
</dbReference>
<evidence type="ECO:0000256" key="7">
    <source>
        <dbReference type="ARBA" id="ARBA00022989"/>
    </source>
</evidence>
<dbReference type="PANTHER" id="PTHR11987">
    <property type="entry name" value="ALPHA-2,8-SIALYLTRANSFERASE"/>
    <property type="match status" value="1"/>
</dbReference>
<keyword evidence="11" id="KW-0732">Signal</keyword>
<keyword evidence="7" id="KW-1133">Transmembrane helix</keyword>
<dbReference type="KEGG" id="bpg:Bathy19g00420"/>
<keyword evidence="4" id="KW-0808">Transferase</keyword>
<evidence type="ECO:0000256" key="11">
    <source>
        <dbReference type="SAM" id="SignalP"/>
    </source>
</evidence>
<gene>
    <name evidence="12" type="ordered locus">Bathy19g00420</name>
</gene>
<evidence type="ECO:0000256" key="1">
    <source>
        <dbReference type="ARBA" id="ARBA00004323"/>
    </source>
</evidence>
<dbReference type="InterPro" id="IPR038578">
    <property type="entry name" value="GT29-like_sf"/>
</dbReference>